<reference evidence="3" key="1">
    <citation type="submission" date="2021-01" db="EMBL/GenBank/DDBJ databases">
        <authorList>
            <person name="Corre E."/>
            <person name="Pelletier E."/>
            <person name="Niang G."/>
            <person name="Scheremetjew M."/>
            <person name="Finn R."/>
            <person name="Kale V."/>
            <person name="Holt S."/>
            <person name="Cochrane G."/>
            <person name="Meng A."/>
            <person name="Brown T."/>
            <person name="Cohen L."/>
        </authorList>
    </citation>
    <scope>NUCLEOTIDE SEQUENCE</scope>
    <source>
        <strain evidence="3">CCMP622</strain>
    </source>
</reference>
<dbReference type="EMBL" id="HBHP01010016">
    <property type="protein sequence ID" value="CAD9756412.1"/>
    <property type="molecule type" value="Transcribed_RNA"/>
</dbReference>
<proteinExistence type="predicted"/>
<organism evidence="3">
    <name type="scientific">Lotharella oceanica</name>
    <dbReference type="NCBI Taxonomy" id="641309"/>
    <lineage>
        <taxon>Eukaryota</taxon>
        <taxon>Sar</taxon>
        <taxon>Rhizaria</taxon>
        <taxon>Cercozoa</taxon>
        <taxon>Chlorarachniophyceae</taxon>
        <taxon>Lotharella</taxon>
    </lineage>
</organism>
<feature type="chain" id="PRO_5031537811" evidence="2">
    <location>
        <begin position="16"/>
        <end position="310"/>
    </location>
</feature>
<name>A0A7S2X9K4_9EUKA</name>
<keyword evidence="2" id="KW-0732">Signal</keyword>
<sequence length="310" mass="35074">MMTIILLPLTASALGGPGDGSALPPDFLSWDREQLRALGETQALYHAGEGEGQEASPVLKELFTRSHYGGDQKAGYGTYDGQQRVAGADKPSSTRKSSEEFRDLVLGKLVGANGSSLLRSGALKILPRNKLVLVSAALRHKVTRSRKLRNPLLEINPRDNLWTGKVRQTLVYNQTVPFTAHRFMRTVHEWTVVDEHSDVVSYEIRDLTPEGWTDAKRFQHRFILLREGTAKIIDEATGREVRIVAIRRNDRSKRKFDVVVKINPRPVRRVRIIEEVNGRRHVRHTDSETFVGWGIGRRLLHLISWFMAGM</sequence>
<feature type="region of interest" description="Disordered" evidence="1">
    <location>
        <begin position="73"/>
        <end position="97"/>
    </location>
</feature>
<accession>A0A7S2X9K4</accession>
<evidence type="ECO:0000313" key="3">
    <source>
        <dbReference type="EMBL" id="CAD9756412.1"/>
    </source>
</evidence>
<evidence type="ECO:0000256" key="1">
    <source>
        <dbReference type="SAM" id="MobiDB-lite"/>
    </source>
</evidence>
<evidence type="ECO:0000256" key="2">
    <source>
        <dbReference type="SAM" id="SignalP"/>
    </source>
</evidence>
<dbReference type="AlphaFoldDB" id="A0A7S2X9K4"/>
<feature type="signal peptide" evidence="2">
    <location>
        <begin position="1"/>
        <end position="15"/>
    </location>
</feature>
<gene>
    <name evidence="3" type="ORF">LSP00402_LOCUS6185</name>
</gene>
<protein>
    <submittedName>
        <fullName evidence="3">Uncharacterized protein</fullName>
    </submittedName>
</protein>